<dbReference type="Gene3D" id="3.40.50.150">
    <property type="entry name" value="Vaccinia Virus protein VP39"/>
    <property type="match status" value="1"/>
</dbReference>
<dbReference type="EMBL" id="FNIL01000011">
    <property type="protein sequence ID" value="SDO33119.1"/>
    <property type="molecule type" value="Genomic_DNA"/>
</dbReference>
<dbReference type="Pfam" id="PF08241">
    <property type="entry name" value="Methyltransf_11"/>
    <property type="match status" value="1"/>
</dbReference>
<feature type="domain" description="Methyltransferase type 11" evidence="1">
    <location>
        <begin position="40"/>
        <end position="139"/>
    </location>
</feature>
<evidence type="ECO:0000313" key="3">
    <source>
        <dbReference type="Proteomes" id="UP000198778"/>
    </source>
</evidence>
<name>A0A1H0INQ8_9BACI</name>
<evidence type="ECO:0000259" key="1">
    <source>
        <dbReference type="Pfam" id="PF08241"/>
    </source>
</evidence>
<dbReference type="GO" id="GO:0032259">
    <property type="term" value="P:methylation"/>
    <property type="evidence" value="ECO:0007669"/>
    <property type="project" value="UniProtKB-KW"/>
</dbReference>
<dbReference type="InterPro" id="IPR013216">
    <property type="entry name" value="Methyltransf_11"/>
</dbReference>
<keyword evidence="2" id="KW-0808">Transferase</keyword>
<dbReference type="AlphaFoldDB" id="A0A1H0INQ8"/>
<reference evidence="3" key="1">
    <citation type="submission" date="2016-10" db="EMBL/GenBank/DDBJ databases">
        <authorList>
            <person name="Varghese N."/>
            <person name="Submissions S."/>
        </authorList>
    </citation>
    <scope>NUCLEOTIDE SEQUENCE [LARGE SCALE GENOMIC DNA]</scope>
    <source>
        <strain evidence="3">CGMCC 1.10369</strain>
    </source>
</reference>
<dbReference type="SUPFAM" id="SSF53335">
    <property type="entry name" value="S-adenosyl-L-methionine-dependent methyltransferases"/>
    <property type="match status" value="1"/>
</dbReference>
<accession>A0A1H0INQ8</accession>
<gene>
    <name evidence="2" type="ORF">SAMN04488053_11146</name>
</gene>
<dbReference type="PANTHER" id="PTHR43861">
    <property type="entry name" value="TRANS-ACONITATE 2-METHYLTRANSFERASE-RELATED"/>
    <property type="match status" value="1"/>
</dbReference>
<dbReference type="OrthoDB" id="8936324at2"/>
<protein>
    <submittedName>
        <fullName evidence="2">Methyltransferase domain-containing protein</fullName>
    </submittedName>
</protein>
<dbReference type="GO" id="GO:0008168">
    <property type="term" value="F:methyltransferase activity"/>
    <property type="evidence" value="ECO:0007669"/>
    <property type="project" value="UniProtKB-KW"/>
</dbReference>
<keyword evidence="2" id="KW-0489">Methyltransferase</keyword>
<dbReference type="Proteomes" id="UP000198778">
    <property type="component" value="Unassembled WGS sequence"/>
</dbReference>
<sequence>MLKDTGERVIPEYMKPDNGMWLEHLARYYFALPYAAGRVLDIACGSGYGTKLTAKSRKKHITSLVGVDRDEDTVIYAKGAHYHPKVDFITGDILDPSLPEKLGTFDTILSFETMEHVPDDRLFLAQLVKMLNPGGTLVLSTPFGAGRNQPSGTPFHYFQLTKEEFTALFQESRYGFSHVEYYYQAGVSFEREPREEVHYPIGIAVCKK</sequence>
<dbReference type="STRING" id="745820.SAMN04488053_11146"/>
<proteinExistence type="predicted"/>
<dbReference type="RefSeq" id="WP_090843656.1">
    <property type="nucleotide sequence ID" value="NZ_FNIL01000011.1"/>
</dbReference>
<evidence type="ECO:0000313" key="2">
    <source>
        <dbReference type="EMBL" id="SDO33119.1"/>
    </source>
</evidence>
<organism evidence="2 3">
    <name type="scientific">Alkalicoccus daliensis</name>
    <dbReference type="NCBI Taxonomy" id="745820"/>
    <lineage>
        <taxon>Bacteria</taxon>
        <taxon>Bacillati</taxon>
        <taxon>Bacillota</taxon>
        <taxon>Bacilli</taxon>
        <taxon>Bacillales</taxon>
        <taxon>Bacillaceae</taxon>
        <taxon>Alkalicoccus</taxon>
    </lineage>
</organism>
<dbReference type="InterPro" id="IPR029063">
    <property type="entry name" value="SAM-dependent_MTases_sf"/>
</dbReference>
<dbReference type="CDD" id="cd02440">
    <property type="entry name" value="AdoMet_MTases"/>
    <property type="match status" value="1"/>
</dbReference>
<keyword evidence="3" id="KW-1185">Reference proteome</keyword>